<protein>
    <recommendedName>
        <fullName evidence="11">UDP-N-acetylmuramoyl-L-alanyl-D-glutamate--2,6-diaminopimelate ligase</fullName>
        <ecNumber evidence="11">6.3.2.13</ecNumber>
    </recommendedName>
    <alternativeName>
        <fullName evidence="11">Meso-A2pm-adding enzyme</fullName>
    </alternativeName>
    <alternativeName>
        <fullName evidence="11">Meso-diaminopimelate-adding enzyme</fullName>
    </alternativeName>
    <alternativeName>
        <fullName evidence="11">UDP-MurNAc-L-Ala-D-Glu:meso-diaminopimelate ligase</fullName>
    </alternativeName>
    <alternativeName>
        <fullName evidence="11">UDP-MurNAc-tripeptide synthetase</fullName>
    </alternativeName>
    <alternativeName>
        <fullName evidence="11">UDP-N-acetylmuramyl-tripeptide synthetase</fullName>
    </alternativeName>
</protein>
<dbReference type="HAMAP" id="MF_00208">
    <property type="entry name" value="MurE"/>
    <property type="match status" value="1"/>
</dbReference>
<comment type="caution">
    <text evidence="17">The sequence shown here is derived from an EMBL/GenBank/DDBJ whole genome shotgun (WGS) entry which is preliminary data.</text>
</comment>
<dbReference type="Pfam" id="PF02875">
    <property type="entry name" value="Mur_ligase_C"/>
    <property type="match status" value="1"/>
</dbReference>
<dbReference type="GO" id="GO:0008765">
    <property type="term" value="F:UDP-N-acetylmuramoylalanyl-D-glutamate-2,6-diaminopimelate ligase activity"/>
    <property type="evidence" value="ECO:0007669"/>
    <property type="project" value="UniProtKB-UniRule"/>
</dbReference>
<dbReference type="EC" id="6.3.2.13" evidence="11"/>
<sequence length="492" mass="52040">MAEISRSLIEALPTGDVVDTVGDVTAVVPVDLTHDSRDVEAGWAFACVPGDTHDGHDFAPAAVDAGASLLIVERRLPLDVAQLVVTDVRRTMGPLAAHVHGRPATKLRMVGVTGTNGKTTTTHLVGSIMRAAGWNEREMGTLSGARTTPEAPDLQRRLAGYVADGVDAVVMEVSSHALALHRVNGVRFDVAGFTNLGRDHLDLHESMEAYFRAKASLFTVDLAESGVTNLDDPYGRLLLDAADIPMDGYRLDDAVDLDVTVGRHSFRWRGTDVTVPLGGRFNVYNSLCALAIAELLGIDAETAAHGLATIPPVPGRFEVVTAAGAPFVAVVDYAHTPDGLVELLTAVRRDAGSGRVICVFGCGGDRDREKRPLMGAAAATHADLVVATSDNPRREDPEAIIDEAVGGIEPRYRERVVVEVDRRAGIAAALRAARPGDVVVIAGKGHETTQTIGDTAYPFDDRAVTRELLADMNIPPSPAPDPTTASSEEGSA</sequence>
<evidence type="ECO:0000256" key="1">
    <source>
        <dbReference type="ARBA" id="ARBA00005898"/>
    </source>
</evidence>
<keyword evidence="7 11" id="KW-0133">Cell shape</keyword>
<organism evidence="17 18">
    <name type="scientific">Ilumatobacter fluminis</name>
    <dbReference type="NCBI Taxonomy" id="467091"/>
    <lineage>
        <taxon>Bacteria</taxon>
        <taxon>Bacillati</taxon>
        <taxon>Actinomycetota</taxon>
        <taxon>Acidimicrobiia</taxon>
        <taxon>Acidimicrobiales</taxon>
        <taxon>Ilumatobacteraceae</taxon>
        <taxon>Ilumatobacter</taxon>
    </lineage>
</organism>
<evidence type="ECO:0000259" key="15">
    <source>
        <dbReference type="Pfam" id="PF02875"/>
    </source>
</evidence>
<keyword evidence="4 11" id="KW-0132">Cell division</keyword>
<gene>
    <name evidence="11" type="primary">murE</name>
    <name evidence="17" type="ORF">BDK89_1796</name>
</gene>
<feature type="binding site" evidence="11">
    <location>
        <begin position="390"/>
        <end position="393"/>
    </location>
    <ligand>
        <name>meso-2,6-diaminopimelate</name>
        <dbReference type="ChEBI" id="CHEBI:57791"/>
    </ligand>
</feature>
<evidence type="ECO:0000256" key="5">
    <source>
        <dbReference type="ARBA" id="ARBA00022741"/>
    </source>
</evidence>
<feature type="binding site" evidence="11">
    <location>
        <position position="182"/>
    </location>
    <ligand>
        <name>UDP-N-acetyl-alpha-D-muramoyl-L-alanyl-D-glutamate</name>
        <dbReference type="ChEBI" id="CHEBI:83900"/>
    </ligand>
</feature>
<feature type="domain" description="Mur ligase N-terminal catalytic" evidence="14">
    <location>
        <begin position="32"/>
        <end position="79"/>
    </location>
</feature>
<dbReference type="GO" id="GO:0051301">
    <property type="term" value="P:cell division"/>
    <property type="evidence" value="ECO:0007669"/>
    <property type="project" value="UniProtKB-KW"/>
</dbReference>
<evidence type="ECO:0000256" key="7">
    <source>
        <dbReference type="ARBA" id="ARBA00022960"/>
    </source>
</evidence>
<feature type="compositionally biased region" description="Low complexity" evidence="13">
    <location>
        <begin position="482"/>
        <end position="492"/>
    </location>
</feature>
<dbReference type="GO" id="GO:0000287">
    <property type="term" value="F:magnesium ion binding"/>
    <property type="evidence" value="ECO:0007669"/>
    <property type="project" value="UniProtKB-UniRule"/>
</dbReference>
<dbReference type="GO" id="GO:0009252">
    <property type="term" value="P:peptidoglycan biosynthetic process"/>
    <property type="evidence" value="ECO:0007669"/>
    <property type="project" value="UniProtKB-UniRule"/>
</dbReference>
<dbReference type="InterPro" id="IPR036615">
    <property type="entry name" value="Mur_ligase_C_dom_sf"/>
</dbReference>
<dbReference type="GO" id="GO:0004326">
    <property type="term" value="F:tetrahydrofolylpolyglutamate synthase activity"/>
    <property type="evidence" value="ECO:0007669"/>
    <property type="project" value="InterPro"/>
</dbReference>
<proteinExistence type="inferred from homology"/>
<dbReference type="InterPro" id="IPR036565">
    <property type="entry name" value="Mur-like_cat_sf"/>
</dbReference>
<comment type="cofactor">
    <cofactor evidence="11">
        <name>Mg(2+)</name>
        <dbReference type="ChEBI" id="CHEBI:18420"/>
    </cofactor>
</comment>
<dbReference type="InterPro" id="IPR035911">
    <property type="entry name" value="MurE/MurF_N"/>
</dbReference>
<dbReference type="SUPFAM" id="SSF63418">
    <property type="entry name" value="MurE/MurF N-terminal domain"/>
    <property type="match status" value="1"/>
</dbReference>
<feature type="binding site" evidence="11">
    <location>
        <position position="443"/>
    </location>
    <ligand>
        <name>meso-2,6-diaminopimelate</name>
        <dbReference type="ChEBI" id="CHEBI:57791"/>
    </ligand>
</feature>
<dbReference type="InterPro" id="IPR018109">
    <property type="entry name" value="Folylpolyglutamate_synth_CS"/>
</dbReference>
<feature type="binding site" evidence="11">
    <location>
        <position position="174"/>
    </location>
    <ligand>
        <name>UDP-N-acetyl-alpha-D-muramoyl-L-alanyl-D-glutamate</name>
        <dbReference type="ChEBI" id="CHEBI:83900"/>
    </ligand>
</feature>
<dbReference type="Proteomes" id="UP000294558">
    <property type="component" value="Unassembled WGS sequence"/>
</dbReference>
<comment type="caution">
    <text evidence="11">Lacks conserved residue(s) required for the propagation of feature annotation.</text>
</comment>
<comment type="function">
    <text evidence="11">Catalyzes the addition of meso-diaminopimelic acid to the nucleotide precursor UDP-N-acetylmuramoyl-L-alanyl-D-glutamate (UMAG) in the biosynthesis of bacterial cell-wall peptidoglycan.</text>
</comment>
<dbReference type="NCBIfam" id="TIGR01085">
    <property type="entry name" value="murE"/>
    <property type="match status" value="1"/>
</dbReference>
<feature type="binding site" evidence="11">
    <location>
        <begin position="147"/>
        <end position="148"/>
    </location>
    <ligand>
        <name>UDP-N-acetyl-alpha-D-muramoyl-L-alanyl-D-glutamate</name>
        <dbReference type="ChEBI" id="CHEBI:83900"/>
    </ligand>
</feature>
<dbReference type="GO" id="GO:0005737">
    <property type="term" value="C:cytoplasm"/>
    <property type="evidence" value="ECO:0007669"/>
    <property type="project" value="UniProtKB-SubCell"/>
</dbReference>
<feature type="modified residue" description="N6-carboxylysine" evidence="11">
    <location>
        <position position="214"/>
    </location>
</feature>
<evidence type="ECO:0000256" key="3">
    <source>
        <dbReference type="ARBA" id="ARBA00022598"/>
    </source>
</evidence>
<feature type="short sequence motif" description="Meso-diaminopimelate recognition motif" evidence="11">
    <location>
        <begin position="390"/>
        <end position="393"/>
    </location>
</feature>
<dbReference type="EMBL" id="SOAU01000001">
    <property type="protein sequence ID" value="TDT16212.1"/>
    <property type="molecule type" value="Genomic_DNA"/>
</dbReference>
<keyword evidence="6 11" id="KW-0067">ATP-binding</keyword>
<feature type="binding site" evidence="11">
    <location>
        <position position="366"/>
    </location>
    <ligand>
        <name>meso-2,6-diaminopimelate</name>
        <dbReference type="ChEBI" id="CHEBI:57791"/>
    </ligand>
</feature>
<evidence type="ECO:0000313" key="17">
    <source>
        <dbReference type="EMBL" id="TDT16212.1"/>
    </source>
</evidence>
<evidence type="ECO:0000256" key="12">
    <source>
        <dbReference type="RuleBase" id="RU004135"/>
    </source>
</evidence>
<dbReference type="InterPro" id="IPR005761">
    <property type="entry name" value="UDP-N-AcMur-Glu-dNH2Pim_ligase"/>
</dbReference>
<keyword evidence="11" id="KW-0460">Magnesium</keyword>
<reference evidence="17 18" key="1">
    <citation type="submission" date="2019-03" db="EMBL/GenBank/DDBJ databases">
        <title>Sequencing the genomes of 1000 actinobacteria strains.</title>
        <authorList>
            <person name="Klenk H.-P."/>
        </authorList>
    </citation>
    <scope>NUCLEOTIDE SEQUENCE [LARGE SCALE GENOMIC DNA]</scope>
    <source>
        <strain evidence="17 18">DSM 18936</strain>
    </source>
</reference>
<dbReference type="Gene3D" id="3.40.1390.10">
    <property type="entry name" value="MurE/MurF, N-terminal domain"/>
    <property type="match status" value="1"/>
</dbReference>
<name>A0A4R7HYB6_9ACTN</name>
<dbReference type="InterPro" id="IPR004101">
    <property type="entry name" value="Mur_ligase_C"/>
</dbReference>
<dbReference type="Pfam" id="PF08245">
    <property type="entry name" value="Mur_ligase_M"/>
    <property type="match status" value="1"/>
</dbReference>
<feature type="binding site" evidence="11">
    <location>
        <position position="36"/>
    </location>
    <ligand>
        <name>UDP-N-acetyl-alpha-D-muramoyl-L-alanyl-D-glutamate</name>
        <dbReference type="ChEBI" id="CHEBI:83900"/>
    </ligand>
</feature>
<dbReference type="UniPathway" id="UPA00219"/>
<dbReference type="AlphaFoldDB" id="A0A4R7HYB6"/>
<keyword evidence="3 11" id="KW-0436">Ligase</keyword>
<feature type="domain" description="Mur ligase C-terminal" evidence="15">
    <location>
        <begin position="315"/>
        <end position="445"/>
    </location>
</feature>
<feature type="binding site" evidence="11">
    <location>
        <begin position="114"/>
        <end position="120"/>
    </location>
    <ligand>
        <name>ATP</name>
        <dbReference type="ChEBI" id="CHEBI:30616"/>
    </ligand>
</feature>
<evidence type="ECO:0000259" key="14">
    <source>
        <dbReference type="Pfam" id="PF01225"/>
    </source>
</evidence>
<evidence type="ECO:0000256" key="2">
    <source>
        <dbReference type="ARBA" id="ARBA00022490"/>
    </source>
</evidence>
<comment type="subcellular location">
    <subcellularLocation>
        <location evidence="11 12">Cytoplasm</location>
    </subcellularLocation>
</comment>
<dbReference type="Pfam" id="PF01225">
    <property type="entry name" value="Mur_ligase"/>
    <property type="match status" value="1"/>
</dbReference>
<dbReference type="PANTHER" id="PTHR23135">
    <property type="entry name" value="MUR LIGASE FAMILY MEMBER"/>
    <property type="match status" value="1"/>
</dbReference>
<keyword evidence="18" id="KW-1185">Reference proteome</keyword>
<comment type="PTM">
    <text evidence="11">Carboxylation is probably crucial for Mg(2+) binding and, consequently, for the gamma-phosphate positioning of ATP.</text>
</comment>
<evidence type="ECO:0000256" key="11">
    <source>
        <dbReference type="HAMAP-Rule" id="MF_00208"/>
    </source>
</evidence>
<dbReference type="Gene3D" id="3.90.190.20">
    <property type="entry name" value="Mur ligase, C-terminal domain"/>
    <property type="match status" value="1"/>
</dbReference>
<keyword evidence="5 11" id="KW-0547">Nucleotide-binding</keyword>
<keyword evidence="8 11" id="KW-0573">Peptidoglycan synthesis</keyword>
<keyword evidence="9 11" id="KW-0131">Cell cycle</keyword>
<evidence type="ECO:0000259" key="16">
    <source>
        <dbReference type="Pfam" id="PF08245"/>
    </source>
</evidence>
<dbReference type="SUPFAM" id="SSF53623">
    <property type="entry name" value="MurD-like peptide ligases, catalytic domain"/>
    <property type="match status" value="1"/>
</dbReference>
<feature type="binding site" evidence="11">
    <location>
        <position position="447"/>
    </location>
    <ligand>
        <name>meso-2,6-diaminopimelate</name>
        <dbReference type="ChEBI" id="CHEBI:57791"/>
    </ligand>
</feature>
<evidence type="ECO:0000256" key="10">
    <source>
        <dbReference type="ARBA" id="ARBA00023316"/>
    </source>
</evidence>
<dbReference type="GO" id="GO:0005524">
    <property type="term" value="F:ATP binding"/>
    <property type="evidence" value="ECO:0007669"/>
    <property type="project" value="UniProtKB-UniRule"/>
</dbReference>
<dbReference type="PANTHER" id="PTHR23135:SF4">
    <property type="entry name" value="UDP-N-ACETYLMURAMOYL-L-ALANYL-D-GLUTAMATE--2,6-DIAMINOPIMELATE LIGASE MURE HOMOLOG, CHLOROPLASTIC"/>
    <property type="match status" value="1"/>
</dbReference>
<dbReference type="GO" id="GO:0008360">
    <property type="term" value="P:regulation of cell shape"/>
    <property type="evidence" value="ECO:0007669"/>
    <property type="project" value="UniProtKB-KW"/>
</dbReference>
<dbReference type="InterPro" id="IPR000713">
    <property type="entry name" value="Mur_ligase_N"/>
</dbReference>
<dbReference type="NCBIfam" id="NF001126">
    <property type="entry name" value="PRK00139.1-4"/>
    <property type="match status" value="1"/>
</dbReference>
<dbReference type="SUPFAM" id="SSF53244">
    <property type="entry name" value="MurD-like peptide ligases, peptide-binding domain"/>
    <property type="match status" value="1"/>
</dbReference>
<accession>A0A4R7HYB6</accession>
<keyword evidence="2 11" id="KW-0963">Cytoplasm</keyword>
<comment type="similarity">
    <text evidence="1 11">Belongs to the MurCDEF family. MurE subfamily.</text>
</comment>
<comment type="catalytic activity">
    <reaction evidence="11">
        <text>UDP-N-acetyl-alpha-D-muramoyl-L-alanyl-D-glutamate + meso-2,6-diaminopimelate + ATP = UDP-N-acetyl-alpha-D-muramoyl-L-alanyl-gamma-D-glutamyl-meso-2,6-diaminopimelate + ADP + phosphate + H(+)</text>
        <dbReference type="Rhea" id="RHEA:23676"/>
        <dbReference type="ChEBI" id="CHEBI:15378"/>
        <dbReference type="ChEBI" id="CHEBI:30616"/>
        <dbReference type="ChEBI" id="CHEBI:43474"/>
        <dbReference type="ChEBI" id="CHEBI:57791"/>
        <dbReference type="ChEBI" id="CHEBI:83900"/>
        <dbReference type="ChEBI" id="CHEBI:83905"/>
        <dbReference type="ChEBI" id="CHEBI:456216"/>
        <dbReference type="EC" id="6.3.2.13"/>
    </reaction>
</comment>
<evidence type="ECO:0000256" key="9">
    <source>
        <dbReference type="ARBA" id="ARBA00023306"/>
    </source>
</evidence>
<evidence type="ECO:0000313" key="18">
    <source>
        <dbReference type="Proteomes" id="UP000294558"/>
    </source>
</evidence>
<evidence type="ECO:0000256" key="4">
    <source>
        <dbReference type="ARBA" id="ARBA00022618"/>
    </source>
</evidence>
<feature type="domain" description="Mur ligase central" evidence="16">
    <location>
        <begin position="112"/>
        <end position="293"/>
    </location>
</feature>
<evidence type="ECO:0000256" key="6">
    <source>
        <dbReference type="ARBA" id="ARBA00022840"/>
    </source>
</evidence>
<dbReference type="GO" id="GO:0071555">
    <property type="term" value="P:cell wall organization"/>
    <property type="evidence" value="ECO:0007669"/>
    <property type="project" value="UniProtKB-KW"/>
</dbReference>
<evidence type="ECO:0000256" key="8">
    <source>
        <dbReference type="ARBA" id="ARBA00022984"/>
    </source>
</evidence>
<dbReference type="Gene3D" id="3.40.1190.10">
    <property type="entry name" value="Mur-like, catalytic domain"/>
    <property type="match status" value="1"/>
</dbReference>
<evidence type="ECO:0000256" key="13">
    <source>
        <dbReference type="SAM" id="MobiDB-lite"/>
    </source>
</evidence>
<dbReference type="RefSeq" id="WP_133871030.1">
    <property type="nucleotide sequence ID" value="NZ_SOAU01000001.1"/>
</dbReference>
<dbReference type="PROSITE" id="PS01011">
    <property type="entry name" value="FOLYLPOLYGLU_SYNT_1"/>
    <property type="match status" value="1"/>
</dbReference>
<keyword evidence="10 11" id="KW-0961">Cell wall biogenesis/degradation</keyword>
<dbReference type="OrthoDB" id="9800958at2"/>
<feature type="region of interest" description="Disordered" evidence="13">
    <location>
        <begin position="470"/>
        <end position="492"/>
    </location>
</feature>
<dbReference type="InterPro" id="IPR013221">
    <property type="entry name" value="Mur_ligase_cen"/>
</dbReference>
<comment type="pathway">
    <text evidence="11 12">Cell wall biogenesis; peptidoglycan biosynthesis.</text>
</comment>